<dbReference type="InterPro" id="IPR023696">
    <property type="entry name" value="Ureohydrolase_dom_sf"/>
</dbReference>
<dbReference type="Gene3D" id="3.40.800.20">
    <property type="entry name" value="Histone deacetylase domain"/>
    <property type="match status" value="1"/>
</dbReference>
<evidence type="ECO:0000313" key="3">
    <source>
        <dbReference type="EMBL" id="AGF77652.1"/>
    </source>
</evidence>
<dbReference type="AlphaFoldDB" id="M1P7I0"/>
<dbReference type="InterPro" id="IPR037138">
    <property type="entry name" value="His_deacetylse_dom_sf"/>
</dbReference>
<feature type="domain" description="Histone deacetylase" evidence="2">
    <location>
        <begin position="21"/>
        <end position="309"/>
    </location>
</feature>
<keyword evidence="4" id="KW-1185">Reference proteome</keyword>
<dbReference type="RefSeq" id="WP_015403348.1">
    <property type="nucleotide sequence ID" value="NC_020304.1"/>
</dbReference>
<organism evidence="3 4">
    <name type="scientific">Desulfocapsa sulfexigens (strain DSM 10523 / SB164P1)</name>
    <dbReference type="NCBI Taxonomy" id="1167006"/>
    <lineage>
        <taxon>Bacteria</taxon>
        <taxon>Pseudomonadati</taxon>
        <taxon>Thermodesulfobacteriota</taxon>
        <taxon>Desulfobulbia</taxon>
        <taxon>Desulfobulbales</taxon>
        <taxon>Desulfocapsaceae</taxon>
        <taxon>Desulfocapsa</taxon>
    </lineage>
</organism>
<accession>M1P7I0</accession>
<dbReference type="PANTHER" id="PTHR10625">
    <property type="entry name" value="HISTONE DEACETYLASE HDAC1-RELATED"/>
    <property type="match status" value="1"/>
</dbReference>
<dbReference type="Pfam" id="PF00850">
    <property type="entry name" value="Hist_deacetyl"/>
    <property type="match status" value="1"/>
</dbReference>
<dbReference type="EMBL" id="CP003985">
    <property type="protein sequence ID" value="AGF77652.1"/>
    <property type="molecule type" value="Genomic_DNA"/>
</dbReference>
<dbReference type="InterPro" id="IPR023801">
    <property type="entry name" value="His_deacetylse_dom"/>
</dbReference>
<dbReference type="CDD" id="cd09992">
    <property type="entry name" value="HDAC_classII"/>
    <property type="match status" value="1"/>
</dbReference>
<evidence type="ECO:0000259" key="2">
    <source>
        <dbReference type="Pfam" id="PF00850"/>
    </source>
</evidence>
<dbReference type="SUPFAM" id="SSF52768">
    <property type="entry name" value="Arginase/deacetylase"/>
    <property type="match status" value="1"/>
</dbReference>
<dbReference type="KEGG" id="dsf:UWK_01080"/>
<sequence>MRKTAVLRDSLFLDHDPGFDHPESPQRLKVINEVLDKEEVKDCFVYPDFEPASHDIIGLNHGKDLIDRVAETAGKIFDALDPDTKTSPDSYAAAILAAGALVKGVDLLVEGAVDNGFALVRPPGHHAERDRSMGFCLFNNVAVAAKYAISHHKMKRVMIVDWDLHHGNGTQNSFYDSDMVLYVSTHQYPYYPGTGAVTETGKGKGDGYTINIPLPGYQGDIDYATIFDDIIVPIGKEYNPELILISCGFDIYKGDPLGAMEVTAPGFAYLTRAMVQLAETVCEGRLLVTLEGGYDLNGQRDGAMAVLSELLGEPLDTGYPTNLKEPASKLLSGKKSVHPAIVQARDVAKRFWKL</sequence>
<protein>
    <submittedName>
        <fullName evidence="3">Deacetylase, histone deacetylase/acetoin utilization protein</fullName>
    </submittedName>
</protein>
<dbReference type="eggNOG" id="COG0123">
    <property type="taxonomic scope" value="Bacteria"/>
</dbReference>
<dbReference type="PANTHER" id="PTHR10625:SF10">
    <property type="entry name" value="HISTONE DEACETYLASE HDAC1"/>
    <property type="match status" value="1"/>
</dbReference>
<dbReference type="STRING" id="1167006.UWK_01080"/>
<reference evidence="4" key="1">
    <citation type="journal article" date="2013" name="Stand. Genomic Sci.">
        <title>Complete genome sequence of Desulfocapsa sulfexigens, a marine deltaproteobacterium specialized in disproportionating inorganic sulfur compounds.</title>
        <authorList>
            <person name="Finster K.W."/>
            <person name="Kjeldsen K.U."/>
            <person name="Kube M."/>
            <person name="Reinhardt R."/>
            <person name="Mussmann M."/>
            <person name="Amann R."/>
            <person name="Schreiber L."/>
        </authorList>
    </citation>
    <scope>NUCLEOTIDE SEQUENCE [LARGE SCALE GENOMIC DNA]</scope>
    <source>
        <strain evidence="4">DSM 10523 / SB164P1</strain>
    </source>
</reference>
<dbReference type="OrthoDB" id="9808367at2"/>
<comment type="similarity">
    <text evidence="1">Belongs to the histone deacetylase family.</text>
</comment>
<dbReference type="InterPro" id="IPR000286">
    <property type="entry name" value="HDACs"/>
</dbReference>
<gene>
    <name evidence="3" type="ordered locus">UWK_01080</name>
</gene>
<evidence type="ECO:0000313" key="4">
    <source>
        <dbReference type="Proteomes" id="UP000011721"/>
    </source>
</evidence>
<dbReference type="Proteomes" id="UP000011721">
    <property type="component" value="Chromosome"/>
</dbReference>
<proteinExistence type="inferred from homology"/>
<dbReference type="HOGENOM" id="CLU_007727_8_2_7"/>
<dbReference type="PRINTS" id="PR01270">
    <property type="entry name" value="HDASUPER"/>
</dbReference>
<dbReference type="GO" id="GO:0040029">
    <property type="term" value="P:epigenetic regulation of gene expression"/>
    <property type="evidence" value="ECO:0007669"/>
    <property type="project" value="TreeGrafter"/>
</dbReference>
<dbReference type="GO" id="GO:0004407">
    <property type="term" value="F:histone deacetylase activity"/>
    <property type="evidence" value="ECO:0007669"/>
    <property type="project" value="TreeGrafter"/>
</dbReference>
<name>M1P7I0_DESSD</name>
<evidence type="ECO:0000256" key="1">
    <source>
        <dbReference type="ARBA" id="ARBA00005947"/>
    </source>
</evidence>